<dbReference type="GO" id="GO:0033214">
    <property type="term" value="P:siderophore-iron import into cell"/>
    <property type="evidence" value="ECO:0007669"/>
    <property type="project" value="TreeGrafter"/>
</dbReference>
<name>A0A0Q0Z3R2_9CORY</name>
<evidence type="ECO:0000256" key="6">
    <source>
        <dbReference type="ARBA" id="ARBA00022989"/>
    </source>
</evidence>
<gene>
    <name evidence="9" type="primary">fepD_2</name>
    <name evidence="9" type="ORF">Clow_02174</name>
</gene>
<feature type="transmembrane region" description="Helical" evidence="8">
    <location>
        <begin position="322"/>
        <end position="340"/>
    </location>
</feature>
<dbReference type="PATRIC" id="fig|1544413.3.peg.2172"/>
<dbReference type="STRING" id="1544413.Clow_02174"/>
<feature type="transmembrane region" description="Helical" evidence="8">
    <location>
        <begin position="132"/>
        <end position="151"/>
    </location>
</feature>
<evidence type="ECO:0000256" key="2">
    <source>
        <dbReference type="ARBA" id="ARBA00007935"/>
    </source>
</evidence>
<dbReference type="GO" id="GO:0022857">
    <property type="term" value="F:transmembrane transporter activity"/>
    <property type="evidence" value="ECO:0007669"/>
    <property type="project" value="InterPro"/>
</dbReference>
<keyword evidence="10" id="KW-1185">Reference proteome</keyword>
<accession>A0A0Q0Z3R2</accession>
<dbReference type="Proteomes" id="UP000050488">
    <property type="component" value="Unassembled WGS sequence"/>
</dbReference>
<keyword evidence="4" id="KW-1003">Cell membrane</keyword>
<evidence type="ECO:0000256" key="5">
    <source>
        <dbReference type="ARBA" id="ARBA00022692"/>
    </source>
</evidence>
<feature type="transmembrane region" description="Helical" evidence="8">
    <location>
        <begin position="252"/>
        <end position="279"/>
    </location>
</feature>
<sequence>MPSPPPAARTPAAAQSNRRRALSLVLILAALVLACGASLAYGSNPLAFSEVWEALWHRDDAPAMTSAILWEQRWPRTLVAVLAGIGFGVAGALIQALTRNPLADPGLLGVNAGAGFAIALGVGAFGLSTTTGYIWCAFIGAGLAAAGVYAISATQGAHASPATLVLAGVALGAVLTGITRFLSLTSPDTFEAIRHWSVGSVAGTSLRDALSAAPLVIAGLLLALALASSLNSLALGDDLAAALGTKVGRTRVLGIVALTLLAGSATAITGGISFVGLMIPHVVRWFVGPDQRWIIAYSALCAPVLVLAADTVGRVVARPGEIEAGIITALLGAPVLIALARRKKAGGL</sequence>
<dbReference type="RefSeq" id="WP_055178995.1">
    <property type="nucleotide sequence ID" value="NZ_JAUSQY010000001.1"/>
</dbReference>
<dbReference type="Gene3D" id="1.10.3470.10">
    <property type="entry name" value="ABC transporter involved in vitamin B12 uptake, BtuC"/>
    <property type="match status" value="1"/>
</dbReference>
<dbReference type="FunFam" id="1.10.3470.10:FF:000001">
    <property type="entry name" value="Vitamin B12 ABC transporter permease BtuC"/>
    <property type="match status" value="1"/>
</dbReference>
<proteinExistence type="inferred from homology"/>
<feature type="transmembrane region" description="Helical" evidence="8">
    <location>
        <begin position="291"/>
        <end position="310"/>
    </location>
</feature>
<dbReference type="PANTHER" id="PTHR30472">
    <property type="entry name" value="FERRIC ENTEROBACTIN TRANSPORT SYSTEM PERMEASE PROTEIN"/>
    <property type="match status" value="1"/>
</dbReference>
<feature type="transmembrane region" description="Helical" evidence="8">
    <location>
        <begin position="163"/>
        <end position="182"/>
    </location>
</feature>
<feature type="transmembrane region" description="Helical" evidence="8">
    <location>
        <begin position="106"/>
        <end position="126"/>
    </location>
</feature>
<dbReference type="GO" id="GO:0005886">
    <property type="term" value="C:plasma membrane"/>
    <property type="evidence" value="ECO:0007669"/>
    <property type="project" value="UniProtKB-SubCell"/>
</dbReference>
<dbReference type="InterPro" id="IPR037294">
    <property type="entry name" value="ABC_BtuC-like"/>
</dbReference>
<keyword evidence="6 8" id="KW-1133">Transmembrane helix</keyword>
<feature type="transmembrane region" description="Helical" evidence="8">
    <location>
        <begin position="209"/>
        <end position="231"/>
    </location>
</feature>
<dbReference type="CDD" id="cd06550">
    <property type="entry name" value="TM_ABC_iron-siderophores_like"/>
    <property type="match status" value="1"/>
</dbReference>
<protein>
    <submittedName>
        <fullName evidence="9">Ferric enterobactin transport system permease protein FepD</fullName>
    </submittedName>
</protein>
<keyword evidence="3" id="KW-0813">Transport</keyword>
<dbReference type="PANTHER" id="PTHR30472:SF1">
    <property type="entry name" value="FE(3+) DICITRATE TRANSPORT SYSTEM PERMEASE PROTEIN FECC-RELATED"/>
    <property type="match status" value="1"/>
</dbReference>
<organism evidence="9 10">
    <name type="scientific">Corynebacterium lowii</name>
    <dbReference type="NCBI Taxonomy" id="1544413"/>
    <lineage>
        <taxon>Bacteria</taxon>
        <taxon>Bacillati</taxon>
        <taxon>Actinomycetota</taxon>
        <taxon>Actinomycetes</taxon>
        <taxon>Mycobacteriales</taxon>
        <taxon>Corynebacteriaceae</taxon>
        <taxon>Corynebacterium</taxon>
    </lineage>
</organism>
<feature type="transmembrane region" description="Helical" evidence="8">
    <location>
        <begin position="74"/>
        <end position="94"/>
    </location>
</feature>
<comment type="caution">
    <text evidence="9">The sequence shown here is derived from an EMBL/GenBank/DDBJ whole genome shotgun (WGS) entry which is preliminary data.</text>
</comment>
<evidence type="ECO:0000313" key="9">
    <source>
        <dbReference type="EMBL" id="KQB83973.1"/>
    </source>
</evidence>
<keyword evidence="5 8" id="KW-0812">Transmembrane</keyword>
<comment type="similarity">
    <text evidence="2">Belongs to the binding-protein-dependent transport system permease family. FecCD subfamily.</text>
</comment>
<dbReference type="OrthoDB" id="9782305at2"/>
<dbReference type="InterPro" id="IPR000522">
    <property type="entry name" value="ABC_transptr_permease_BtuC"/>
</dbReference>
<dbReference type="EMBL" id="LKEV01000008">
    <property type="protein sequence ID" value="KQB83973.1"/>
    <property type="molecule type" value="Genomic_DNA"/>
</dbReference>
<evidence type="ECO:0000256" key="4">
    <source>
        <dbReference type="ARBA" id="ARBA00022475"/>
    </source>
</evidence>
<evidence type="ECO:0000256" key="8">
    <source>
        <dbReference type="SAM" id="Phobius"/>
    </source>
</evidence>
<reference evidence="9 10" key="1">
    <citation type="submission" date="2015-10" db="EMBL/GenBank/DDBJ databases">
        <title>Corynebacteirum lowii and Corynebacterium oculi species nova, derived from human clinical disease and and emended description of Corynebacterium mastiditis.</title>
        <authorList>
            <person name="Bernard K."/>
            <person name="Pacheco A.L."/>
            <person name="Mcdougall C."/>
            <person name="Burtx T."/>
            <person name="Weibe D."/>
            <person name="Tyler S."/>
            <person name="Olson A.B."/>
            <person name="Cnockaert M."/>
            <person name="Eguchi H."/>
            <person name="Kuwahara T."/>
            <person name="Nakayama-Imaohji H."/>
            <person name="Boudewijins M."/>
            <person name="Van Hoecke F."/>
            <person name="Bernier A.-M."/>
            <person name="Vandamme P."/>
        </authorList>
    </citation>
    <scope>NUCLEOTIDE SEQUENCE [LARGE SCALE GENOMIC DNA]</scope>
    <source>
        <strain evidence="9 10">NML 130206</strain>
    </source>
</reference>
<evidence type="ECO:0000256" key="1">
    <source>
        <dbReference type="ARBA" id="ARBA00004651"/>
    </source>
</evidence>
<evidence type="ECO:0000256" key="7">
    <source>
        <dbReference type="ARBA" id="ARBA00023136"/>
    </source>
</evidence>
<dbReference type="SUPFAM" id="SSF81345">
    <property type="entry name" value="ABC transporter involved in vitamin B12 uptake, BtuC"/>
    <property type="match status" value="1"/>
</dbReference>
<evidence type="ECO:0000256" key="3">
    <source>
        <dbReference type="ARBA" id="ARBA00022448"/>
    </source>
</evidence>
<dbReference type="AlphaFoldDB" id="A0A0Q0Z3R2"/>
<dbReference type="Pfam" id="PF01032">
    <property type="entry name" value="FecCD"/>
    <property type="match status" value="1"/>
</dbReference>
<keyword evidence="7 8" id="KW-0472">Membrane</keyword>
<evidence type="ECO:0000313" key="10">
    <source>
        <dbReference type="Proteomes" id="UP000050488"/>
    </source>
</evidence>
<comment type="subcellular location">
    <subcellularLocation>
        <location evidence="1">Cell membrane</location>
        <topology evidence="1">Multi-pass membrane protein</topology>
    </subcellularLocation>
</comment>